<dbReference type="RefSeq" id="WP_290281699.1">
    <property type="nucleotide sequence ID" value="NZ_JAUFQI010000001.1"/>
</dbReference>
<name>A0ABV7WST0_9GAMM</name>
<protein>
    <recommendedName>
        <fullName evidence="3">DUF115 domain-containing protein</fullName>
    </recommendedName>
</protein>
<comment type="caution">
    <text evidence="1">The sequence shown here is derived from an EMBL/GenBank/DDBJ whole genome shotgun (WGS) entry which is preliminary data.</text>
</comment>
<sequence>MMSKALLKKIYIKFPFGFKVYVKDLIVFCIASLRGAKNIKRILFVKDHPEVCVLGNGPSLKKDMLTISKRIGTHDFICVNNFCDDDLYIVLKPKVYVLLDAYFFSENSHEDWIVRREKTFTIINDRTDWAMNIVVPHNANVSIIKEVIKNENVNIIKVNTQNYFGNTLTGLAKRLFDIGFYGPPQINVLIYAIYLPIIAKYKAIYVYGADLSFHNDVEVDQESNELFITFKHFNEENKVEKLTKNPEKIHKWRMGELLELSANTFYAHEVIRDYAKTKDIAIYNGSDYSLIDAYPRKK</sequence>
<dbReference type="Gene3D" id="3.90.1480.10">
    <property type="entry name" value="Alpha-2,3-sialyltransferase"/>
    <property type="match status" value="1"/>
</dbReference>
<proteinExistence type="predicted"/>
<evidence type="ECO:0000313" key="1">
    <source>
        <dbReference type="EMBL" id="MFC3701992.1"/>
    </source>
</evidence>
<gene>
    <name evidence="1" type="ORF">ACFOND_10100</name>
</gene>
<evidence type="ECO:0000313" key="2">
    <source>
        <dbReference type="Proteomes" id="UP001595710"/>
    </source>
</evidence>
<organism evidence="1 2">
    <name type="scientific">Reinekea marina</name>
    <dbReference type="NCBI Taxonomy" id="1310421"/>
    <lineage>
        <taxon>Bacteria</taxon>
        <taxon>Pseudomonadati</taxon>
        <taxon>Pseudomonadota</taxon>
        <taxon>Gammaproteobacteria</taxon>
        <taxon>Oceanospirillales</taxon>
        <taxon>Saccharospirillaceae</taxon>
        <taxon>Reinekea</taxon>
    </lineage>
</organism>
<dbReference type="Proteomes" id="UP001595710">
    <property type="component" value="Unassembled WGS sequence"/>
</dbReference>
<dbReference type="EMBL" id="JBHRYN010000012">
    <property type="protein sequence ID" value="MFC3701992.1"/>
    <property type="molecule type" value="Genomic_DNA"/>
</dbReference>
<accession>A0ABV7WST0</accession>
<keyword evidence="2" id="KW-1185">Reference proteome</keyword>
<evidence type="ECO:0008006" key="3">
    <source>
        <dbReference type="Google" id="ProtNLM"/>
    </source>
</evidence>
<reference evidence="2" key="1">
    <citation type="journal article" date="2019" name="Int. J. Syst. Evol. Microbiol.">
        <title>The Global Catalogue of Microorganisms (GCM) 10K type strain sequencing project: providing services to taxonomists for standard genome sequencing and annotation.</title>
        <authorList>
            <consortium name="The Broad Institute Genomics Platform"/>
            <consortium name="The Broad Institute Genome Sequencing Center for Infectious Disease"/>
            <person name="Wu L."/>
            <person name="Ma J."/>
        </authorList>
    </citation>
    <scope>NUCLEOTIDE SEQUENCE [LARGE SCALE GENOMIC DNA]</scope>
    <source>
        <strain evidence="2">CECT 8288</strain>
    </source>
</reference>